<dbReference type="Proteomes" id="UP001268256">
    <property type="component" value="Unassembled WGS sequence"/>
</dbReference>
<dbReference type="PANTHER" id="PTHR22916">
    <property type="entry name" value="GLYCOSYLTRANSFERASE"/>
    <property type="match status" value="1"/>
</dbReference>
<dbReference type="PANTHER" id="PTHR22916:SF67">
    <property type="entry name" value="COLANIC ACID BIOSYNTHESIS GLYCOSYL TRANSFERASE WCAE-RELATED"/>
    <property type="match status" value="1"/>
</dbReference>
<evidence type="ECO:0000259" key="1">
    <source>
        <dbReference type="Pfam" id="PF00535"/>
    </source>
</evidence>
<evidence type="ECO:0000313" key="2">
    <source>
        <dbReference type="EMBL" id="MDS3861948.1"/>
    </source>
</evidence>
<dbReference type="InterPro" id="IPR029044">
    <property type="entry name" value="Nucleotide-diphossugar_trans"/>
</dbReference>
<protein>
    <submittedName>
        <fullName evidence="2">Glycosyltransferase family 2 protein</fullName>
        <ecNumber evidence="2">2.4.-.-</ecNumber>
    </submittedName>
</protein>
<organism evidence="2 3">
    <name type="scientific">Pseudocalidococcus azoricus BACA0444</name>
    <dbReference type="NCBI Taxonomy" id="2918990"/>
    <lineage>
        <taxon>Bacteria</taxon>
        <taxon>Bacillati</taxon>
        <taxon>Cyanobacteriota</taxon>
        <taxon>Cyanophyceae</taxon>
        <taxon>Acaryochloridales</taxon>
        <taxon>Thermosynechococcaceae</taxon>
        <taxon>Pseudocalidococcus</taxon>
        <taxon>Pseudocalidococcus azoricus</taxon>
    </lineage>
</organism>
<gene>
    <name evidence="2" type="ORF">RIF25_14175</name>
</gene>
<dbReference type="SUPFAM" id="SSF53448">
    <property type="entry name" value="Nucleotide-diphospho-sugar transferases"/>
    <property type="match status" value="1"/>
</dbReference>
<sequence length="313" mass="35922">MLKISIITVCYNAEKTIERTIQSVINQKDTKTEYLIIDGASQDKTLDIIQAYQSDIALVVSEPDRGLYHAMNKGIAKASGDYVYFLNADDYLVNEFVMQSVTDFLIKYSQIDVVYGNLQVRYPQREPSLHRPPPPEQILDELICGALPHQATFARRSVLEAMGGFDEQYKIAADYDWFLRLTQQPNVKIGYMPITVASYAIDGQSAQMTKVLPEVYRIQNQFPPYQTPEWQQRRILAYQKQITELRQRESQWSETLAQLTTGGSEEVEVQTLIAKLQAAQATIAAMKTSKFWTLRQKWFQVKKRLGWPGDMES</sequence>
<dbReference type="AlphaFoldDB" id="A0AAE4FTC5"/>
<dbReference type="Pfam" id="PF00535">
    <property type="entry name" value="Glycos_transf_2"/>
    <property type="match status" value="1"/>
</dbReference>
<dbReference type="InterPro" id="IPR001173">
    <property type="entry name" value="Glyco_trans_2-like"/>
</dbReference>
<feature type="domain" description="Glycosyltransferase 2-like" evidence="1">
    <location>
        <begin position="5"/>
        <end position="121"/>
    </location>
</feature>
<reference evidence="3" key="1">
    <citation type="submission" date="2023-07" db="EMBL/GenBank/DDBJ databases">
        <authorList>
            <person name="Luz R."/>
            <person name="Cordeiro R."/>
            <person name="Fonseca A."/>
            <person name="Goncalves V."/>
        </authorList>
    </citation>
    <scope>NUCLEOTIDE SEQUENCE [LARGE SCALE GENOMIC DNA]</scope>
    <source>
        <strain evidence="3">BACA0444</strain>
    </source>
</reference>
<accession>A0AAE4FTC5</accession>
<evidence type="ECO:0000313" key="3">
    <source>
        <dbReference type="Proteomes" id="UP001268256"/>
    </source>
</evidence>
<keyword evidence="2" id="KW-0328">Glycosyltransferase</keyword>
<dbReference type="RefSeq" id="WP_322879170.1">
    <property type="nucleotide sequence ID" value="NZ_JAVMIP010000019.1"/>
</dbReference>
<dbReference type="Gene3D" id="3.90.550.10">
    <property type="entry name" value="Spore Coat Polysaccharide Biosynthesis Protein SpsA, Chain A"/>
    <property type="match status" value="1"/>
</dbReference>
<dbReference type="EMBL" id="JAVMIP010000019">
    <property type="protein sequence ID" value="MDS3861948.1"/>
    <property type="molecule type" value="Genomic_DNA"/>
</dbReference>
<dbReference type="GO" id="GO:0016757">
    <property type="term" value="F:glycosyltransferase activity"/>
    <property type="evidence" value="ECO:0007669"/>
    <property type="project" value="UniProtKB-KW"/>
</dbReference>
<dbReference type="CDD" id="cd06433">
    <property type="entry name" value="GT_2_WfgS_like"/>
    <property type="match status" value="1"/>
</dbReference>
<proteinExistence type="predicted"/>
<keyword evidence="2" id="KW-0808">Transferase</keyword>
<comment type="caution">
    <text evidence="2">The sequence shown here is derived from an EMBL/GenBank/DDBJ whole genome shotgun (WGS) entry which is preliminary data.</text>
</comment>
<keyword evidence="3" id="KW-1185">Reference proteome</keyword>
<name>A0AAE4FTC5_9CYAN</name>
<dbReference type="EC" id="2.4.-.-" evidence="2"/>